<accession>A0A8H9Y9G2</accession>
<protein>
    <recommendedName>
        <fullName evidence="2">histidine kinase</fullName>
        <ecNumber evidence="2">2.7.13.3</ecNumber>
    </recommendedName>
</protein>
<name>A0A8H9Y9G2_9CORY</name>
<dbReference type="Pfam" id="PF02518">
    <property type="entry name" value="HATPase_c"/>
    <property type="match status" value="1"/>
</dbReference>
<keyword evidence="10" id="KW-0472">Membrane</keyword>
<evidence type="ECO:0000256" key="4">
    <source>
        <dbReference type="ARBA" id="ARBA00022679"/>
    </source>
</evidence>
<dbReference type="Proteomes" id="UP000612712">
    <property type="component" value="Unassembled WGS sequence"/>
</dbReference>
<dbReference type="InterPro" id="IPR036890">
    <property type="entry name" value="HATPase_C_sf"/>
</dbReference>
<feature type="transmembrane region" description="Helical" evidence="10">
    <location>
        <begin position="162"/>
        <end position="184"/>
    </location>
</feature>
<evidence type="ECO:0000256" key="9">
    <source>
        <dbReference type="SAM" id="MobiDB-lite"/>
    </source>
</evidence>
<keyword evidence="5" id="KW-0547">Nucleotide-binding</keyword>
<evidence type="ECO:0000256" key="3">
    <source>
        <dbReference type="ARBA" id="ARBA00022553"/>
    </source>
</evidence>
<dbReference type="GO" id="GO:0005524">
    <property type="term" value="F:ATP binding"/>
    <property type="evidence" value="ECO:0007669"/>
    <property type="project" value="UniProtKB-KW"/>
</dbReference>
<feature type="domain" description="Signal transduction histidine kinase subgroup 3 dimerisation and phosphoacceptor" evidence="12">
    <location>
        <begin position="220"/>
        <end position="255"/>
    </location>
</feature>
<dbReference type="AlphaFoldDB" id="A0A8H9Y9G2"/>
<evidence type="ECO:0000256" key="1">
    <source>
        <dbReference type="ARBA" id="ARBA00000085"/>
    </source>
</evidence>
<dbReference type="RefSeq" id="WP_125185891.1">
    <property type="nucleotide sequence ID" value="NZ_AENJ01000236.1"/>
</dbReference>
<dbReference type="InterPro" id="IPR050482">
    <property type="entry name" value="Sensor_HK_TwoCompSys"/>
</dbReference>
<sequence length="497" mass="50038">MSLPTTTPHGAPGPDTPAGVADRGWPPGFRRGPLRFVLSGAAWRAVGWTVVLALVAVPLCVASVLLLPLLPVVARVADALGRAGARWTGAPVTPRGRGGWQGWQRIVLLGVLDVLGVVALGVVGGAGGLVGGGIVGAVVAVLHPGDARMTLGSGEVTWTPGIVGVALVVAVLALVVLVYLSWLLSGLSVWATTAANAPTGRDIEQLERSRAVLADAVDAERRRIERELHDGVQQYLTALQLSLGTLELALRRDAAATGTARDPGAPGGTGPATGTAGQAGEAGEESPLLGPLAQAQLNARRASEALRATVRGLYPQVLRDRGLGDALRELVAHSGLDGGVEETAAPGADGSLAATPALLLYHCAAEGVTNAVRHGHARRVGLRVRYGRDAVTLTLDDDGSGLAPAGTGRVPTAPGGGDCGGGDEGAGRAGRGAGVTPTGDDGTRSAAGPPGTGIAGLRERAAVLGGTVRVGPSRRYPGASLEMTLPRHTPLDGHGRS</sequence>
<reference evidence="13" key="1">
    <citation type="submission" date="2020-08" db="EMBL/GenBank/DDBJ databases">
        <title>Sequencing the genomes of 1000 actinobacteria strains.</title>
        <authorList>
            <person name="Klenk H.-P."/>
        </authorList>
    </citation>
    <scope>NUCLEOTIDE SEQUENCE</scope>
    <source>
        <strain evidence="13">DSM 20582</strain>
    </source>
</reference>
<evidence type="ECO:0000256" key="8">
    <source>
        <dbReference type="ARBA" id="ARBA00023012"/>
    </source>
</evidence>
<feature type="region of interest" description="Disordered" evidence="9">
    <location>
        <begin position="1"/>
        <end position="21"/>
    </location>
</feature>
<dbReference type="GO" id="GO:0046983">
    <property type="term" value="F:protein dimerization activity"/>
    <property type="evidence" value="ECO:0007669"/>
    <property type="project" value="InterPro"/>
</dbReference>
<dbReference type="SUPFAM" id="SSF55874">
    <property type="entry name" value="ATPase domain of HSP90 chaperone/DNA topoisomerase II/histidine kinase"/>
    <property type="match status" value="1"/>
</dbReference>
<evidence type="ECO:0000256" key="2">
    <source>
        <dbReference type="ARBA" id="ARBA00012438"/>
    </source>
</evidence>
<evidence type="ECO:0000259" key="11">
    <source>
        <dbReference type="Pfam" id="PF02518"/>
    </source>
</evidence>
<comment type="catalytic activity">
    <reaction evidence="1">
        <text>ATP + protein L-histidine = ADP + protein N-phospho-L-histidine.</text>
        <dbReference type="EC" id="2.7.13.3"/>
    </reaction>
</comment>
<dbReference type="Gene3D" id="1.20.5.1930">
    <property type="match status" value="1"/>
</dbReference>
<feature type="region of interest" description="Disordered" evidence="9">
    <location>
        <begin position="257"/>
        <end position="286"/>
    </location>
</feature>
<dbReference type="PANTHER" id="PTHR24421:SF10">
    <property type="entry name" value="NITRATE_NITRITE SENSOR PROTEIN NARQ"/>
    <property type="match status" value="1"/>
</dbReference>
<dbReference type="GO" id="GO:0016020">
    <property type="term" value="C:membrane"/>
    <property type="evidence" value="ECO:0007669"/>
    <property type="project" value="InterPro"/>
</dbReference>
<evidence type="ECO:0000256" key="10">
    <source>
        <dbReference type="SAM" id="Phobius"/>
    </source>
</evidence>
<feature type="transmembrane region" description="Helical" evidence="10">
    <location>
        <begin position="114"/>
        <end position="142"/>
    </location>
</feature>
<keyword evidence="10" id="KW-1133">Transmembrane helix</keyword>
<dbReference type="PANTHER" id="PTHR24421">
    <property type="entry name" value="NITRATE/NITRITE SENSOR PROTEIN NARX-RELATED"/>
    <property type="match status" value="1"/>
</dbReference>
<dbReference type="Pfam" id="PF07730">
    <property type="entry name" value="HisKA_3"/>
    <property type="match status" value="1"/>
</dbReference>
<proteinExistence type="predicted"/>
<keyword evidence="4" id="KW-0808">Transferase</keyword>
<keyword evidence="3" id="KW-0597">Phosphoprotein</keyword>
<evidence type="ECO:0000313" key="13">
    <source>
        <dbReference type="EMBL" id="MBB3115192.1"/>
    </source>
</evidence>
<dbReference type="Gene3D" id="3.30.565.10">
    <property type="entry name" value="Histidine kinase-like ATPase, C-terminal domain"/>
    <property type="match status" value="1"/>
</dbReference>
<dbReference type="InterPro" id="IPR003594">
    <property type="entry name" value="HATPase_dom"/>
</dbReference>
<dbReference type="GeneID" id="60808753"/>
<keyword evidence="8" id="KW-0902">Two-component regulatory system</keyword>
<evidence type="ECO:0000256" key="7">
    <source>
        <dbReference type="ARBA" id="ARBA00022840"/>
    </source>
</evidence>
<organism evidence="13 14">
    <name type="scientific">Corynebacterium bovis DSM 20582 = CIP 54.80</name>
    <dbReference type="NCBI Taxonomy" id="927655"/>
    <lineage>
        <taxon>Bacteria</taxon>
        <taxon>Bacillati</taxon>
        <taxon>Actinomycetota</taxon>
        <taxon>Actinomycetes</taxon>
        <taxon>Mycobacteriales</taxon>
        <taxon>Corynebacteriaceae</taxon>
        <taxon>Corynebacterium</taxon>
    </lineage>
</organism>
<dbReference type="GO" id="GO:0000155">
    <property type="term" value="F:phosphorelay sensor kinase activity"/>
    <property type="evidence" value="ECO:0007669"/>
    <property type="project" value="InterPro"/>
</dbReference>
<comment type="caution">
    <text evidence="13">The sequence shown here is derived from an EMBL/GenBank/DDBJ whole genome shotgun (WGS) entry which is preliminary data.</text>
</comment>
<feature type="transmembrane region" description="Helical" evidence="10">
    <location>
        <begin position="45"/>
        <end position="70"/>
    </location>
</feature>
<dbReference type="InterPro" id="IPR011712">
    <property type="entry name" value="Sig_transdc_His_kin_sub3_dim/P"/>
</dbReference>
<feature type="domain" description="Histidine kinase/HSP90-like ATPase" evidence="11">
    <location>
        <begin position="358"/>
        <end position="487"/>
    </location>
</feature>
<gene>
    <name evidence="13" type="ORF">FHU32_000380</name>
</gene>
<keyword evidence="6 13" id="KW-0418">Kinase</keyword>
<evidence type="ECO:0000313" key="14">
    <source>
        <dbReference type="Proteomes" id="UP000612712"/>
    </source>
</evidence>
<keyword evidence="7" id="KW-0067">ATP-binding</keyword>
<feature type="region of interest" description="Disordered" evidence="9">
    <location>
        <begin position="395"/>
        <end position="497"/>
    </location>
</feature>
<keyword evidence="10" id="KW-0812">Transmembrane</keyword>
<feature type="compositionally biased region" description="Low complexity" evidence="9">
    <location>
        <begin position="272"/>
        <end position="281"/>
    </location>
</feature>
<evidence type="ECO:0000259" key="12">
    <source>
        <dbReference type="Pfam" id="PF07730"/>
    </source>
</evidence>
<feature type="compositionally biased region" description="Gly residues" evidence="9">
    <location>
        <begin position="414"/>
        <end position="433"/>
    </location>
</feature>
<evidence type="ECO:0000256" key="5">
    <source>
        <dbReference type="ARBA" id="ARBA00022741"/>
    </source>
</evidence>
<evidence type="ECO:0000256" key="6">
    <source>
        <dbReference type="ARBA" id="ARBA00022777"/>
    </source>
</evidence>
<dbReference type="EC" id="2.7.13.3" evidence="2"/>
<dbReference type="EMBL" id="JACHWT010000001">
    <property type="protein sequence ID" value="MBB3115192.1"/>
    <property type="molecule type" value="Genomic_DNA"/>
</dbReference>